<feature type="domain" description="DUF4397" evidence="1">
    <location>
        <begin position="20"/>
        <end position="133"/>
    </location>
</feature>
<proteinExistence type="predicted"/>
<evidence type="ECO:0000259" key="1">
    <source>
        <dbReference type="Pfam" id="PF14344"/>
    </source>
</evidence>
<feature type="domain" description="DUF4397" evidence="1">
    <location>
        <begin position="241"/>
        <end position="362"/>
    </location>
</feature>
<accession>W5YLV8</accession>
<dbReference type="Pfam" id="PF14344">
    <property type="entry name" value="DUF4397"/>
    <property type="match status" value="2"/>
</dbReference>
<dbReference type="KEGG" id="msx:AU14_09810"/>
<dbReference type="STRING" id="1420916.AU14_09810"/>
<evidence type="ECO:0000313" key="2">
    <source>
        <dbReference type="EMBL" id="AHI30071.1"/>
    </source>
</evidence>
<reference evidence="2 3" key="1">
    <citation type="journal article" date="2014" name="Genome Announc.">
        <title>Draft Genome Sequences of Marinobacter similis A3d10T and Marinobacter salarius R9SW1T.</title>
        <authorList>
            <person name="Ivanova E.P."/>
            <person name="Ng H.J."/>
            <person name="Webb H.K."/>
            <person name="Feng G."/>
            <person name="Oshima K."/>
            <person name="Hattori M."/>
            <person name="Ohkuma M."/>
            <person name="Sergeev A.F."/>
            <person name="Mikhailov V.V."/>
            <person name="Crawford R.J."/>
            <person name="Sawabe T."/>
        </authorList>
    </citation>
    <scope>NUCLEOTIDE SEQUENCE [LARGE SCALE GENOMIC DNA]</scope>
    <source>
        <strain evidence="2 3">A3d10</strain>
    </source>
</reference>
<organism evidence="2 3">
    <name type="scientific">Marinobacter similis</name>
    <dbReference type="NCBI Taxonomy" id="1420916"/>
    <lineage>
        <taxon>Bacteria</taxon>
        <taxon>Pseudomonadati</taxon>
        <taxon>Pseudomonadota</taxon>
        <taxon>Gammaproteobacteria</taxon>
        <taxon>Pseudomonadales</taxon>
        <taxon>Marinobacteraceae</taxon>
        <taxon>Marinobacter</taxon>
    </lineage>
</organism>
<keyword evidence="3" id="KW-1185">Reference proteome</keyword>
<gene>
    <name evidence="2" type="ORF">AU14_09810</name>
</gene>
<protein>
    <recommendedName>
        <fullName evidence="1">DUF4397 domain-containing protein</fullName>
    </recommendedName>
</protein>
<evidence type="ECO:0000313" key="3">
    <source>
        <dbReference type="Proteomes" id="UP000061489"/>
    </source>
</evidence>
<dbReference type="EMBL" id="CP007151">
    <property type="protein sequence ID" value="AHI30071.1"/>
    <property type="molecule type" value="Genomic_DNA"/>
</dbReference>
<dbReference type="HOGENOM" id="CLU_023664_0_0_6"/>
<dbReference type="InterPro" id="IPR025510">
    <property type="entry name" value="DUF4397"/>
</dbReference>
<dbReference type="Proteomes" id="UP000061489">
    <property type="component" value="Chromosome"/>
</dbReference>
<dbReference type="AlphaFoldDB" id="W5YLV8"/>
<sequence>MAGSVLLSGCFDGDSSKDTSVRIVHASSDAPAVNVRVNNNTVLSGADYKQAAELSPKAGSSTIAIDGILPGGTTTTVIETDASLRFDTHYDVIAVGKVGDSSIAPLVLADDGSRSSSTSVRLRVAHLSPDAEAAAAGPVDVFVTAAGDPLPADATFTFSFKESVGPLEVPAGDYQIRVTPTGTDTVVYDSGTVPLPAGADLLIGAVDNTVFGDSPVSLLVVNGADTSEIVDVGTGVGIRAAHNSATPTPDVDIYVNEDPDGSPAAGPVAYGETVPASPETGSYVELAAGSNRVAITATGDTSNAVIDETLDLANGDLRTLVAAGILADGLDLFAFTDDNRRIATEARLRVLHGAVEAQSVDVFLIPTAAGGAGATLIGNASPALDDFQYGTSSGYVSVAADEYVIFITSDDGSTELYKSPSLSLSAGGVYTALARLEESMASVATVTLLDDFVIP</sequence>
<name>W5YLV8_9GAMM</name>
<dbReference type="RefSeq" id="WP_041340505.1">
    <property type="nucleotide sequence ID" value="NZ_CP007151.1"/>
</dbReference>